<dbReference type="InterPro" id="IPR011051">
    <property type="entry name" value="RmlC_Cupin_sf"/>
</dbReference>
<accession>A4GJY7</accession>
<organism evidence="1">
    <name type="scientific">uncultured marine bacterium EB80_69G07</name>
    <dbReference type="NCBI Taxonomy" id="415442"/>
    <lineage>
        <taxon>Bacteria</taxon>
        <taxon>environmental samples</taxon>
    </lineage>
</organism>
<evidence type="ECO:0008006" key="2">
    <source>
        <dbReference type="Google" id="ProtNLM"/>
    </source>
</evidence>
<dbReference type="InterPro" id="IPR014710">
    <property type="entry name" value="RmlC-like_jellyroll"/>
</dbReference>
<gene>
    <name evidence="1" type="ORF">MBMO_EB80-69G07.0015</name>
</gene>
<sequence>MSSIEVKTFDNPDESNTNFKNAKIDIVKVGDQRVMRLVLQPGWKWSQDIKPTVGTDSCKAKHLGVIVSGAVCAKHDDGTELTYKAGDAYSIEPGHDGWVVGDKPAVVYEFHGKWGE</sequence>
<name>A4GJY7_9BACT</name>
<dbReference type="CDD" id="cd06990">
    <property type="entry name" value="cupin_DUF861"/>
    <property type="match status" value="1"/>
</dbReference>
<dbReference type="Gene3D" id="2.60.120.10">
    <property type="entry name" value="Jelly Rolls"/>
    <property type="match status" value="1"/>
</dbReference>
<proteinExistence type="predicted"/>
<evidence type="ECO:0000313" key="1">
    <source>
        <dbReference type="EMBL" id="ABL97432.1"/>
    </source>
</evidence>
<dbReference type="SUPFAM" id="SSF51182">
    <property type="entry name" value="RmlC-like cupins"/>
    <property type="match status" value="1"/>
</dbReference>
<reference evidence="1" key="1">
    <citation type="journal article" date="2007" name="Environ. Microbiol.">
        <title>Proteorhodopsin photosystem gene clusters exhibit co-evolutionary trends and shared ancestry among diverse marine microbial phyla.</title>
        <authorList>
            <person name="McCarren J."/>
            <person name="Delong E.F."/>
        </authorList>
    </citation>
    <scope>NUCLEOTIDE SEQUENCE</scope>
</reference>
<dbReference type="AlphaFoldDB" id="A4GJY7"/>
<protein>
    <recommendedName>
        <fullName evidence="2">Cupin</fullName>
    </recommendedName>
</protein>
<dbReference type="EMBL" id="EF107105">
    <property type="protein sequence ID" value="ABL97432.1"/>
    <property type="molecule type" value="Genomic_DNA"/>
</dbReference>